<feature type="domain" description="Reverse transcriptase Ty1/copia-type" evidence="1">
    <location>
        <begin position="133"/>
        <end position="175"/>
    </location>
</feature>
<comment type="caution">
    <text evidence="2">The sequence shown here is derived from an EMBL/GenBank/DDBJ whole genome shotgun (WGS) entry which is preliminary data.</text>
</comment>
<reference evidence="2" key="1">
    <citation type="submission" date="2023-07" db="EMBL/GenBank/DDBJ databases">
        <title>A chromosome-level genome assembly of Lolium multiflorum.</title>
        <authorList>
            <person name="Chen Y."/>
            <person name="Copetti D."/>
            <person name="Kolliker R."/>
            <person name="Studer B."/>
        </authorList>
    </citation>
    <scope>NUCLEOTIDE SEQUENCE</scope>
    <source>
        <strain evidence="2">02402/16</strain>
        <tissue evidence="2">Leaf</tissue>
    </source>
</reference>
<dbReference type="Pfam" id="PF07727">
    <property type="entry name" value="RVT_2"/>
    <property type="match status" value="1"/>
</dbReference>
<proteinExistence type="predicted"/>
<evidence type="ECO:0000259" key="1">
    <source>
        <dbReference type="Pfam" id="PF07727"/>
    </source>
</evidence>
<name>A0AAD8TN57_LOLMU</name>
<dbReference type="AlphaFoldDB" id="A0AAD8TN57"/>
<dbReference type="EMBL" id="JAUUTY010000002">
    <property type="protein sequence ID" value="KAK1686214.1"/>
    <property type="molecule type" value="Genomic_DNA"/>
</dbReference>
<dbReference type="InterPro" id="IPR013103">
    <property type="entry name" value="RVT_2"/>
</dbReference>
<gene>
    <name evidence="2" type="ORF">QYE76_047062</name>
</gene>
<organism evidence="2 3">
    <name type="scientific">Lolium multiflorum</name>
    <name type="common">Italian ryegrass</name>
    <name type="synonym">Lolium perenne subsp. multiflorum</name>
    <dbReference type="NCBI Taxonomy" id="4521"/>
    <lineage>
        <taxon>Eukaryota</taxon>
        <taxon>Viridiplantae</taxon>
        <taxon>Streptophyta</taxon>
        <taxon>Embryophyta</taxon>
        <taxon>Tracheophyta</taxon>
        <taxon>Spermatophyta</taxon>
        <taxon>Magnoliopsida</taxon>
        <taxon>Liliopsida</taxon>
        <taxon>Poales</taxon>
        <taxon>Poaceae</taxon>
        <taxon>BOP clade</taxon>
        <taxon>Pooideae</taxon>
        <taxon>Poodae</taxon>
        <taxon>Poeae</taxon>
        <taxon>Poeae Chloroplast Group 2 (Poeae type)</taxon>
        <taxon>Loliodinae</taxon>
        <taxon>Loliinae</taxon>
        <taxon>Lolium</taxon>
    </lineage>
</organism>
<accession>A0AAD8TN57</accession>
<dbReference type="Proteomes" id="UP001231189">
    <property type="component" value="Unassembled WGS sequence"/>
</dbReference>
<evidence type="ECO:0000313" key="2">
    <source>
        <dbReference type="EMBL" id="KAK1686214.1"/>
    </source>
</evidence>
<evidence type="ECO:0000313" key="3">
    <source>
        <dbReference type="Proteomes" id="UP001231189"/>
    </source>
</evidence>
<keyword evidence="3" id="KW-1185">Reference proteome</keyword>
<protein>
    <recommendedName>
        <fullName evidence="1">Reverse transcriptase Ty1/copia-type domain-containing protein</fullName>
    </recommendedName>
</protein>
<sequence length="194" mass="22162">MQDPQDDVFTNEDTPQDVEVPPQIEELHVQEQHAQGEPNIEEVIPNPIQVIEDLNVPIALRKSSRSTSGKLPARLKDYNISNYVSYNRLGDRYRKFVASLASSTPVPRDWEEAKLIPKWKAAMLEELGALEKNDTWELVTLPPGKKAVGCKWVFKIKKTPNGTVERYKARLVAEGGIVKHMALTMMRHLHQWQK</sequence>